<evidence type="ECO:0000256" key="6">
    <source>
        <dbReference type="ARBA" id="ARBA00033409"/>
    </source>
</evidence>
<dbReference type="PANTHER" id="PTHR33991:SF1">
    <property type="entry name" value="DNA REPAIR PROTEIN RECO"/>
    <property type="match status" value="1"/>
</dbReference>
<comment type="function">
    <text evidence="7">Involved in DNA repair and RecF pathway recombination.</text>
</comment>
<evidence type="ECO:0000313" key="9">
    <source>
        <dbReference type="EMBL" id="ASS38164.1"/>
    </source>
</evidence>
<dbReference type="RefSeq" id="WP_094234404.1">
    <property type="nucleotide sequence ID" value="NZ_CP016199.1"/>
</dbReference>
<name>A0A223AT69_9FIRM</name>
<dbReference type="InterPro" id="IPR022572">
    <property type="entry name" value="DNA_rep/recomb_RecO_N"/>
</dbReference>
<sequence>MLINTEGIVLRQKKIANNRRIITLFTKSHGKIIAGTNINERAKSRAALAIRPFTFAEYDIFKGRNYFNINNADVKKSYYSIGEDIDRYMVASKLLEYIDKTIEEEQLRPRLFDMTIEFMESITNAKGNYMTLFYAFIVKSLALNGVMPDIKQCVSCGKPLQSIRPEGNGKVKFFSVSGGGILCEDCYTGLDIRDVALIFKPDFDIVEVLYYFVKRPLSSFEKVSLKPSVSVGLQRILSEYLKYYLDVDIFDDGLSL</sequence>
<evidence type="ECO:0000256" key="7">
    <source>
        <dbReference type="HAMAP-Rule" id="MF_00201"/>
    </source>
</evidence>
<organism evidence="9 10">
    <name type="scientific">Mogibacterium pumilum</name>
    <dbReference type="NCBI Taxonomy" id="86332"/>
    <lineage>
        <taxon>Bacteria</taxon>
        <taxon>Bacillati</taxon>
        <taxon>Bacillota</taxon>
        <taxon>Clostridia</taxon>
        <taxon>Peptostreptococcales</taxon>
        <taxon>Anaerovoracaceae</taxon>
        <taxon>Mogibacterium</taxon>
    </lineage>
</organism>
<feature type="domain" description="DNA replication/recombination mediator RecO N-terminal" evidence="8">
    <location>
        <begin position="1"/>
        <end position="78"/>
    </location>
</feature>
<evidence type="ECO:0000256" key="3">
    <source>
        <dbReference type="ARBA" id="ARBA00022763"/>
    </source>
</evidence>
<keyword evidence="5 7" id="KW-0234">DNA repair</keyword>
<dbReference type="HAMAP" id="MF_00201">
    <property type="entry name" value="RecO"/>
    <property type="match status" value="1"/>
</dbReference>
<evidence type="ECO:0000256" key="2">
    <source>
        <dbReference type="ARBA" id="ARBA00021310"/>
    </source>
</evidence>
<dbReference type="SUPFAM" id="SSF50249">
    <property type="entry name" value="Nucleic acid-binding proteins"/>
    <property type="match status" value="1"/>
</dbReference>
<gene>
    <name evidence="7" type="primary">recO</name>
    <name evidence="9" type="ORF">AXF17_06925</name>
</gene>
<evidence type="ECO:0000259" key="8">
    <source>
        <dbReference type="Pfam" id="PF11967"/>
    </source>
</evidence>
<dbReference type="Gene3D" id="1.20.1440.120">
    <property type="entry name" value="Recombination protein O, C-terminal domain"/>
    <property type="match status" value="1"/>
</dbReference>
<dbReference type="Pfam" id="PF02565">
    <property type="entry name" value="RecO_C"/>
    <property type="match status" value="1"/>
</dbReference>
<dbReference type="PANTHER" id="PTHR33991">
    <property type="entry name" value="DNA REPAIR PROTEIN RECO"/>
    <property type="match status" value="1"/>
</dbReference>
<keyword evidence="3 7" id="KW-0227">DNA damage</keyword>
<dbReference type="GO" id="GO:0043590">
    <property type="term" value="C:bacterial nucleoid"/>
    <property type="evidence" value="ECO:0007669"/>
    <property type="project" value="TreeGrafter"/>
</dbReference>
<dbReference type="InterPro" id="IPR012340">
    <property type="entry name" value="NA-bd_OB-fold"/>
</dbReference>
<reference evidence="10" key="1">
    <citation type="submission" date="2016-05" db="EMBL/GenBank/DDBJ databases">
        <authorList>
            <person name="Holder M.E."/>
            <person name="Ajami N.J."/>
            <person name="Petrosino J.F."/>
        </authorList>
    </citation>
    <scope>NUCLEOTIDE SEQUENCE [LARGE SCALE GENOMIC DNA]</scope>
    <source>
        <strain evidence="10">ATCC 700696</strain>
    </source>
</reference>
<dbReference type="SUPFAM" id="SSF57863">
    <property type="entry name" value="ArfGap/RecO-like zinc finger"/>
    <property type="match status" value="1"/>
</dbReference>
<dbReference type="Pfam" id="PF11967">
    <property type="entry name" value="RecO_N"/>
    <property type="match status" value="1"/>
</dbReference>
<evidence type="ECO:0000256" key="5">
    <source>
        <dbReference type="ARBA" id="ARBA00023204"/>
    </source>
</evidence>
<protein>
    <recommendedName>
        <fullName evidence="2 7">DNA repair protein RecO</fullName>
    </recommendedName>
    <alternativeName>
        <fullName evidence="6 7">Recombination protein O</fullName>
    </alternativeName>
</protein>
<dbReference type="GO" id="GO:0006310">
    <property type="term" value="P:DNA recombination"/>
    <property type="evidence" value="ECO:0007669"/>
    <property type="project" value="UniProtKB-UniRule"/>
</dbReference>
<evidence type="ECO:0000313" key="10">
    <source>
        <dbReference type="Proteomes" id="UP000214689"/>
    </source>
</evidence>
<accession>A0A223AT69</accession>
<dbReference type="InterPro" id="IPR037278">
    <property type="entry name" value="ARFGAP/RecO"/>
</dbReference>
<dbReference type="InterPro" id="IPR042242">
    <property type="entry name" value="RecO_C"/>
</dbReference>
<dbReference type="Proteomes" id="UP000214689">
    <property type="component" value="Chromosome"/>
</dbReference>
<dbReference type="NCBIfam" id="TIGR00613">
    <property type="entry name" value="reco"/>
    <property type="match status" value="1"/>
</dbReference>
<evidence type="ECO:0000256" key="4">
    <source>
        <dbReference type="ARBA" id="ARBA00023172"/>
    </source>
</evidence>
<evidence type="ECO:0000256" key="1">
    <source>
        <dbReference type="ARBA" id="ARBA00007452"/>
    </source>
</evidence>
<dbReference type="Gene3D" id="2.40.50.140">
    <property type="entry name" value="Nucleic acid-binding proteins"/>
    <property type="match status" value="1"/>
</dbReference>
<comment type="similarity">
    <text evidence="1 7">Belongs to the RecO family.</text>
</comment>
<dbReference type="InterPro" id="IPR003717">
    <property type="entry name" value="RecO"/>
</dbReference>
<keyword evidence="4 7" id="KW-0233">DNA recombination</keyword>
<dbReference type="GO" id="GO:0006302">
    <property type="term" value="P:double-strand break repair"/>
    <property type="evidence" value="ECO:0007669"/>
    <property type="project" value="TreeGrafter"/>
</dbReference>
<proteinExistence type="inferred from homology"/>
<keyword evidence="10" id="KW-1185">Reference proteome</keyword>
<dbReference type="OrthoDB" id="9797083at2"/>
<dbReference type="EMBL" id="CP016199">
    <property type="protein sequence ID" value="ASS38164.1"/>
    <property type="molecule type" value="Genomic_DNA"/>
</dbReference>
<dbReference type="AlphaFoldDB" id="A0A223AT69"/>